<evidence type="ECO:0000313" key="1">
    <source>
        <dbReference type="EMBL" id="KAJ7785874.1"/>
    </source>
</evidence>
<proteinExistence type="predicted"/>
<dbReference type="Pfam" id="PF14441">
    <property type="entry name" value="OTT_1508_deam"/>
    <property type="match status" value="1"/>
</dbReference>
<comment type="caution">
    <text evidence="1">The sequence shown here is derived from an EMBL/GenBank/DDBJ whole genome shotgun (WGS) entry which is preliminary data.</text>
</comment>
<name>A0AAD7KHP7_9AGAR</name>
<organism evidence="1 2">
    <name type="scientific">Mycena metata</name>
    <dbReference type="NCBI Taxonomy" id="1033252"/>
    <lineage>
        <taxon>Eukaryota</taxon>
        <taxon>Fungi</taxon>
        <taxon>Dikarya</taxon>
        <taxon>Basidiomycota</taxon>
        <taxon>Agaricomycotina</taxon>
        <taxon>Agaricomycetes</taxon>
        <taxon>Agaricomycetidae</taxon>
        <taxon>Agaricales</taxon>
        <taxon>Marasmiineae</taxon>
        <taxon>Mycenaceae</taxon>
        <taxon>Mycena</taxon>
    </lineage>
</organism>
<gene>
    <name evidence="1" type="ORF">B0H16DRAFT_7896</name>
</gene>
<dbReference type="Proteomes" id="UP001215598">
    <property type="component" value="Unassembled WGS sequence"/>
</dbReference>
<keyword evidence="2" id="KW-1185">Reference proteome</keyword>
<reference evidence="1" key="1">
    <citation type="submission" date="2023-03" db="EMBL/GenBank/DDBJ databases">
        <title>Massive genome expansion in bonnet fungi (Mycena s.s.) driven by repeated elements and novel gene families across ecological guilds.</title>
        <authorList>
            <consortium name="Lawrence Berkeley National Laboratory"/>
            <person name="Harder C.B."/>
            <person name="Miyauchi S."/>
            <person name="Viragh M."/>
            <person name="Kuo A."/>
            <person name="Thoen E."/>
            <person name="Andreopoulos B."/>
            <person name="Lu D."/>
            <person name="Skrede I."/>
            <person name="Drula E."/>
            <person name="Henrissat B."/>
            <person name="Morin E."/>
            <person name="Kohler A."/>
            <person name="Barry K."/>
            <person name="LaButti K."/>
            <person name="Morin E."/>
            <person name="Salamov A."/>
            <person name="Lipzen A."/>
            <person name="Mereny Z."/>
            <person name="Hegedus B."/>
            <person name="Baldrian P."/>
            <person name="Stursova M."/>
            <person name="Weitz H."/>
            <person name="Taylor A."/>
            <person name="Grigoriev I.V."/>
            <person name="Nagy L.G."/>
            <person name="Martin F."/>
            <person name="Kauserud H."/>
        </authorList>
    </citation>
    <scope>NUCLEOTIDE SEQUENCE</scope>
    <source>
        <strain evidence="1">CBHHK182m</strain>
    </source>
</reference>
<protein>
    <submittedName>
        <fullName evidence="1">Uncharacterized protein</fullName>
    </submittedName>
</protein>
<dbReference type="AlphaFoldDB" id="A0AAD7KHP7"/>
<dbReference type="EMBL" id="JARKIB010000001">
    <property type="protein sequence ID" value="KAJ7785874.1"/>
    <property type="molecule type" value="Genomic_DNA"/>
</dbReference>
<accession>A0AAD7KHP7</accession>
<sequence length="290" mass="32635">MAQVIQAMEKILALPAKHTKEVRASIQLLLEAKLKLDKKPQFFKAWDVYTLSRKDRTVKKRPNAFRWLCKVVAIREHFLRIAGVATSVTLAHLLLHDIDVEIVDNPIPKVALKLDEPALQEILNAAINSEVLFDDSKSTRDFLNLQRLVNLCNAESSLNRPVHCECRLLAHIHRKVPAVPYIGVSKLSCGYCDAYFEAYRKITESKICTRGSHGQSASWTCPVLPEDPDSDSNIRKEVCSMLLQKIRIGWAQYRRSSLDSQRTSASGVTESNEVALDELIDKTLGLLGAF</sequence>
<dbReference type="InterPro" id="IPR027796">
    <property type="entry name" value="OTT_1508_deam-like"/>
</dbReference>
<evidence type="ECO:0000313" key="2">
    <source>
        <dbReference type="Proteomes" id="UP001215598"/>
    </source>
</evidence>